<evidence type="ECO:0000256" key="4">
    <source>
        <dbReference type="ARBA" id="ARBA00022842"/>
    </source>
</evidence>
<dbReference type="SUPFAM" id="SSF56784">
    <property type="entry name" value="HAD-like"/>
    <property type="match status" value="1"/>
</dbReference>
<keyword evidence="7" id="KW-1185">Reference proteome</keyword>
<gene>
    <name evidence="6" type="ORF">JCM19231_1954</name>
</gene>
<keyword evidence="4" id="KW-0460">Magnesium</keyword>
<organism evidence="6 7">
    <name type="scientific">Vibrio ishigakensis</name>
    <dbReference type="NCBI Taxonomy" id="1481914"/>
    <lineage>
        <taxon>Bacteria</taxon>
        <taxon>Pseudomonadati</taxon>
        <taxon>Pseudomonadota</taxon>
        <taxon>Gammaproteobacteria</taxon>
        <taxon>Vibrionales</taxon>
        <taxon>Vibrionaceae</taxon>
        <taxon>Vibrio</taxon>
    </lineage>
</organism>
<dbReference type="AlphaFoldDB" id="A0A0B8NVI8"/>
<keyword evidence="3 6" id="KW-0378">Hydrolase</keyword>
<reference evidence="6 7" key="2">
    <citation type="submission" date="2015-01" db="EMBL/GenBank/DDBJ databases">
        <authorList>
            <consortium name="NBRP consortium"/>
            <person name="Sawabe T."/>
            <person name="Meirelles P."/>
            <person name="Feng G."/>
            <person name="Sayaka M."/>
            <person name="Hattori M."/>
            <person name="Ohkuma M."/>
        </authorList>
    </citation>
    <scope>NUCLEOTIDE SEQUENCE [LARGE SCALE GENOMIC DNA]</scope>
    <source>
        <strain evidence="7">JCM 19231</strain>
    </source>
</reference>
<evidence type="ECO:0000313" key="6">
    <source>
        <dbReference type="EMBL" id="GAM55138.1"/>
    </source>
</evidence>
<dbReference type="PROSITE" id="PS01228">
    <property type="entry name" value="COF_1"/>
    <property type="match status" value="1"/>
</dbReference>
<comment type="cofactor">
    <cofactor evidence="1">
        <name>Mg(2+)</name>
        <dbReference type="ChEBI" id="CHEBI:18420"/>
    </cofactor>
</comment>
<dbReference type="Gene3D" id="3.30.1240.10">
    <property type="match status" value="1"/>
</dbReference>
<dbReference type="InterPro" id="IPR036412">
    <property type="entry name" value="HAD-like_sf"/>
</dbReference>
<name>A0A0B8NVI8_9VIBR</name>
<dbReference type="GO" id="GO:0016791">
    <property type="term" value="F:phosphatase activity"/>
    <property type="evidence" value="ECO:0007669"/>
    <property type="project" value="UniProtKB-ARBA"/>
</dbReference>
<dbReference type="GO" id="GO:0000287">
    <property type="term" value="F:magnesium ion binding"/>
    <property type="evidence" value="ECO:0007669"/>
    <property type="project" value="UniProtKB-ARBA"/>
</dbReference>
<comment type="similarity">
    <text evidence="5">Belongs to the HAD-like hydrolase superfamily. Cof family.</text>
</comment>
<dbReference type="Gene3D" id="3.40.50.1000">
    <property type="entry name" value="HAD superfamily/HAD-like"/>
    <property type="match status" value="1"/>
</dbReference>
<evidence type="ECO:0000256" key="5">
    <source>
        <dbReference type="ARBA" id="ARBA00034778"/>
    </source>
</evidence>
<dbReference type="InterPro" id="IPR006379">
    <property type="entry name" value="HAD-SF_hydro_IIB"/>
</dbReference>
<evidence type="ECO:0000256" key="1">
    <source>
        <dbReference type="ARBA" id="ARBA00001946"/>
    </source>
</evidence>
<dbReference type="Proteomes" id="UP000031671">
    <property type="component" value="Unassembled WGS sequence"/>
</dbReference>
<comment type="caution">
    <text evidence="6">The sequence shown here is derived from an EMBL/GenBank/DDBJ whole genome shotgun (WGS) entry which is preliminary data.</text>
</comment>
<evidence type="ECO:0000256" key="2">
    <source>
        <dbReference type="ARBA" id="ARBA00022723"/>
    </source>
</evidence>
<protein>
    <submittedName>
        <fullName evidence="6">Cofprotein, HD superfamily hydrolase</fullName>
    </submittedName>
</protein>
<dbReference type="EMBL" id="BBRZ01000010">
    <property type="protein sequence ID" value="GAM55138.1"/>
    <property type="molecule type" value="Genomic_DNA"/>
</dbReference>
<dbReference type="Pfam" id="PF08282">
    <property type="entry name" value="Hydrolase_3"/>
    <property type="match status" value="1"/>
</dbReference>
<dbReference type="InterPro" id="IPR023214">
    <property type="entry name" value="HAD_sf"/>
</dbReference>
<dbReference type="NCBIfam" id="TIGR01484">
    <property type="entry name" value="HAD-SF-IIB"/>
    <property type="match status" value="1"/>
</dbReference>
<keyword evidence="2" id="KW-0479">Metal-binding</keyword>
<dbReference type="PANTHER" id="PTHR47267:SF4">
    <property type="entry name" value="PYRIDOXAL PHOSPHATE PHOSPHATASE YIGL"/>
    <property type="match status" value="1"/>
</dbReference>
<reference evidence="6 7" key="1">
    <citation type="submission" date="2015-01" db="EMBL/GenBank/DDBJ databases">
        <title>Vibrio sp. C1 JCM 19231 whole genome shotgun sequence.</title>
        <authorList>
            <person name="Sawabe T."/>
            <person name="Meirelles P."/>
            <person name="Feng G."/>
            <person name="Sayaka M."/>
            <person name="Hattori M."/>
            <person name="Ohkuma M."/>
        </authorList>
    </citation>
    <scope>NUCLEOTIDE SEQUENCE [LARGE SCALE GENOMIC DNA]</scope>
    <source>
        <strain evidence="7">JCM 19231</strain>
    </source>
</reference>
<sequence>MFRLVASDLDGTLLNAEHRLSKRSKSCLERLHQHGIHFAFATGRHHLDVAKLHQYVGIPAFMVTSNGACIHAPDGSVIYQNFLDEALCAEIIALFENQPIFGTFIQFSSLALL</sequence>
<accession>A0A0B8NVI8</accession>
<dbReference type="PANTHER" id="PTHR47267">
    <property type="match status" value="1"/>
</dbReference>
<evidence type="ECO:0000256" key="3">
    <source>
        <dbReference type="ARBA" id="ARBA00022801"/>
    </source>
</evidence>
<evidence type="ECO:0000313" key="7">
    <source>
        <dbReference type="Proteomes" id="UP000031671"/>
    </source>
</evidence>
<proteinExistence type="inferred from homology"/>